<feature type="non-terminal residue" evidence="2">
    <location>
        <position position="159"/>
    </location>
</feature>
<organism evidence="2 3">
    <name type="scientific">Allacma fusca</name>
    <dbReference type="NCBI Taxonomy" id="39272"/>
    <lineage>
        <taxon>Eukaryota</taxon>
        <taxon>Metazoa</taxon>
        <taxon>Ecdysozoa</taxon>
        <taxon>Arthropoda</taxon>
        <taxon>Hexapoda</taxon>
        <taxon>Collembola</taxon>
        <taxon>Symphypleona</taxon>
        <taxon>Sminthuridae</taxon>
        <taxon>Allacma</taxon>
    </lineage>
</organism>
<keyword evidence="1" id="KW-0812">Transmembrane</keyword>
<evidence type="ECO:0000256" key="1">
    <source>
        <dbReference type="SAM" id="Phobius"/>
    </source>
</evidence>
<keyword evidence="1" id="KW-1133">Transmembrane helix</keyword>
<dbReference type="EMBL" id="CAJVCH010543084">
    <property type="protein sequence ID" value="CAG7827339.1"/>
    <property type="molecule type" value="Genomic_DNA"/>
</dbReference>
<evidence type="ECO:0000313" key="3">
    <source>
        <dbReference type="Proteomes" id="UP000708208"/>
    </source>
</evidence>
<proteinExistence type="predicted"/>
<dbReference type="AlphaFoldDB" id="A0A8J2PKX9"/>
<protein>
    <submittedName>
        <fullName evidence="2">Uncharacterized protein</fullName>
    </submittedName>
</protein>
<evidence type="ECO:0000313" key="2">
    <source>
        <dbReference type="EMBL" id="CAG7827339.1"/>
    </source>
</evidence>
<dbReference type="Proteomes" id="UP000708208">
    <property type="component" value="Unassembled WGS sequence"/>
</dbReference>
<keyword evidence="3" id="KW-1185">Reference proteome</keyword>
<reference evidence="2" key="1">
    <citation type="submission" date="2021-06" db="EMBL/GenBank/DDBJ databases">
        <authorList>
            <person name="Hodson N. C."/>
            <person name="Mongue J. A."/>
            <person name="Jaron S. K."/>
        </authorList>
    </citation>
    <scope>NUCLEOTIDE SEQUENCE</scope>
</reference>
<gene>
    <name evidence="2" type="ORF">AFUS01_LOCUS37330</name>
</gene>
<feature type="transmembrane region" description="Helical" evidence="1">
    <location>
        <begin position="61"/>
        <end position="81"/>
    </location>
</feature>
<name>A0A8J2PKX9_9HEXA</name>
<feature type="transmembrane region" description="Helical" evidence="1">
    <location>
        <begin position="123"/>
        <end position="147"/>
    </location>
</feature>
<accession>A0A8J2PKX9</accession>
<feature type="transmembrane region" description="Helical" evidence="1">
    <location>
        <begin position="28"/>
        <end position="49"/>
    </location>
</feature>
<sequence length="159" mass="18433">MGLVRTAPFKWDSEAQSIGIELSIFRKIMWFINTSGDIFATLFVLVRTIQTSARQYESSKMAAYYTICLNFLIMSILPVALQLNSMICYEELLHFHRQAVKFITEFKENYMIPKDEKLYEDTLGLIILGFYTIFVFALFFFAAVVCVDPNIPLLFTSLF</sequence>
<keyword evidence="1" id="KW-0472">Membrane</keyword>
<comment type="caution">
    <text evidence="2">The sequence shown here is derived from an EMBL/GenBank/DDBJ whole genome shotgun (WGS) entry which is preliminary data.</text>
</comment>